<dbReference type="PANTHER" id="PTHR35526">
    <property type="entry name" value="ANTI-SIGMA-F FACTOR RSBW-RELATED"/>
    <property type="match status" value="1"/>
</dbReference>
<dbReference type="PANTHER" id="PTHR35526:SF3">
    <property type="entry name" value="ANTI-SIGMA-F FACTOR RSBW"/>
    <property type="match status" value="1"/>
</dbReference>
<dbReference type="RefSeq" id="WP_075017271.1">
    <property type="nucleotide sequence ID" value="NZ_FODD01000019.1"/>
</dbReference>
<dbReference type="EMBL" id="FODD01000019">
    <property type="protein sequence ID" value="SEO19417.1"/>
    <property type="molecule type" value="Genomic_DNA"/>
</dbReference>
<evidence type="ECO:0000259" key="2">
    <source>
        <dbReference type="Pfam" id="PF13581"/>
    </source>
</evidence>
<sequence length="131" mass="13856">MEQASAGPVTLWPATPHSVHRARHTLLAALDAWELGGLADSAALVLSELMTNAVRHGHVSGRGIGTRFVRQVHGLRIEVHDCADGKPELRSPAHDSEHGRGLALVEAVTGGRWGVTARQGPGKVVWGELTG</sequence>
<evidence type="ECO:0000256" key="1">
    <source>
        <dbReference type="ARBA" id="ARBA00022527"/>
    </source>
</evidence>
<dbReference type="InterPro" id="IPR003594">
    <property type="entry name" value="HATPase_dom"/>
</dbReference>
<feature type="domain" description="Histidine kinase/HSP90-like ATPase" evidence="2">
    <location>
        <begin position="13"/>
        <end position="108"/>
    </location>
</feature>
<dbReference type="Proteomes" id="UP000181951">
    <property type="component" value="Unassembled WGS sequence"/>
</dbReference>
<dbReference type="AlphaFoldDB" id="A0A1H8MQ06"/>
<dbReference type="Pfam" id="PF13581">
    <property type="entry name" value="HATPase_c_2"/>
    <property type="match status" value="1"/>
</dbReference>
<dbReference type="Gene3D" id="3.30.565.10">
    <property type="entry name" value="Histidine kinase-like ATPase, C-terminal domain"/>
    <property type="match status" value="1"/>
</dbReference>
<organism evidence="3 4">
    <name type="scientific">Actinacidiphila rubida</name>
    <dbReference type="NCBI Taxonomy" id="310780"/>
    <lineage>
        <taxon>Bacteria</taxon>
        <taxon>Bacillati</taxon>
        <taxon>Actinomycetota</taxon>
        <taxon>Actinomycetes</taxon>
        <taxon>Kitasatosporales</taxon>
        <taxon>Streptomycetaceae</taxon>
        <taxon>Actinacidiphila</taxon>
    </lineage>
</organism>
<dbReference type="InterPro" id="IPR050267">
    <property type="entry name" value="Anti-sigma-factor_SerPK"/>
</dbReference>
<dbReference type="GO" id="GO:0004674">
    <property type="term" value="F:protein serine/threonine kinase activity"/>
    <property type="evidence" value="ECO:0007669"/>
    <property type="project" value="UniProtKB-KW"/>
</dbReference>
<dbReference type="OrthoDB" id="4251531at2"/>
<keyword evidence="4" id="KW-1185">Reference proteome</keyword>
<name>A0A1H8MQ06_9ACTN</name>
<dbReference type="STRING" id="310780.SAMN05216267_1019129"/>
<protein>
    <submittedName>
        <fullName evidence="3">Histidine kinase-like ATPase domain-containing protein</fullName>
    </submittedName>
</protein>
<gene>
    <name evidence="3" type="ORF">SAMN05216267_1019129</name>
</gene>
<proteinExistence type="predicted"/>
<evidence type="ECO:0000313" key="4">
    <source>
        <dbReference type="Proteomes" id="UP000181951"/>
    </source>
</evidence>
<keyword evidence="3" id="KW-0418">Kinase</keyword>
<accession>A0A1H8MQ06</accession>
<keyword evidence="3" id="KW-0808">Transferase</keyword>
<reference evidence="3 4" key="1">
    <citation type="submission" date="2016-10" db="EMBL/GenBank/DDBJ databases">
        <authorList>
            <person name="de Groot N.N."/>
        </authorList>
    </citation>
    <scope>NUCLEOTIDE SEQUENCE [LARGE SCALE GENOMIC DNA]</scope>
    <source>
        <strain evidence="3 4">CGMCC 4.2026</strain>
    </source>
</reference>
<keyword evidence="1" id="KW-0723">Serine/threonine-protein kinase</keyword>
<dbReference type="SUPFAM" id="SSF55874">
    <property type="entry name" value="ATPase domain of HSP90 chaperone/DNA topoisomerase II/histidine kinase"/>
    <property type="match status" value="1"/>
</dbReference>
<dbReference type="InterPro" id="IPR036890">
    <property type="entry name" value="HATPase_C_sf"/>
</dbReference>
<dbReference type="CDD" id="cd16936">
    <property type="entry name" value="HATPase_RsbW-like"/>
    <property type="match status" value="1"/>
</dbReference>
<evidence type="ECO:0000313" key="3">
    <source>
        <dbReference type="EMBL" id="SEO19417.1"/>
    </source>
</evidence>